<comment type="catalytic activity">
    <reaction evidence="1">
        <text>2 6,7-dimethyl-8-(1-D-ribityl)lumazine + H(+) = 5-amino-6-(D-ribitylamino)uracil + riboflavin</text>
        <dbReference type="Rhea" id="RHEA:20772"/>
        <dbReference type="ChEBI" id="CHEBI:15378"/>
        <dbReference type="ChEBI" id="CHEBI:15934"/>
        <dbReference type="ChEBI" id="CHEBI:57986"/>
        <dbReference type="ChEBI" id="CHEBI:58201"/>
        <dbReference type="EC" id="2.5.1.9"/>
    </reaction>
</comment>
<evidence type="ECO:0000256" key="3">
    <source>
        <dbReference type="ARBA" id="ARBA00007424"/>
    </source>
</evidence>
<dbReference type="InterPro" id="IPR036467">
    <property type="entry name" value="LS/RS_sf"/>
</dbReference>
<dbReference type="GeneID" id="26100341"/>
<protein>
    <recommendedName>
        <fullName evidence="5 8">Riboflavin synthase</fullName>
        <ecNumber evidence="4 8">2.5.1.9</ecNumber>
    </recommendedName>
</protein>
<evidence type="ECO:0000313" key="10">
    <source>
        <dbReference type="EMBL" id="OWJ54795.1"/>
    </source>
</evidence>
<dbReference type="PATRIC" id="fig|1273541.4.peg.2128"/>
<dbReference type="Proteomes" id="UP000058613">
    <property type="component" value="Chromosome"/>
</dbReference>
<evidence type="ECO:0000256" key="7">
    <source>
        <dbReference type="ARBA" id="ARBA00022679"/>
    </source>
</evidence>
<dbReference type="AlphaFoldDB" id="A0A0P0N600"/>
<reference evidence="10 12" key="2">
    <citation type="submission" date="2017-05" db="EMBL/GenBank/DDBJ databases">
        <title>The draft genome of the hyperthermophilic archaeon 'Pyrodictium delaneyi strain Hulk', an iron and nitrate reducer, reveals the capacity for sulfate reduction.</title>
        <authorList>
            <person name="Demey L.M."/>
            <person name="Miller C."/>
            <person name="Manzella M."/>
            <person name="Reguera G."/>
            <person name="Kashefi K."/>
        </authorList>
    </citation>
    <scope>NUCLEOTIDE SEQUENCE [LARGE SCALE GENOMIC DNA]</scope>
    <source>
        <strain evidence="10 12">Hulk</strain>
    </source>
</reference>
<dbReference type="KEGG" id="pdl:Pyrde_2002"/>
<dbReference type="Gene3D" id="3.40.50.960">
    <property type="entry name" value="Lumazine/riboflavin synthase"/>
    <property type="match status" value="1"/>
</dbReference>
<evidence type="ECO:0000256" key="4">
    <source>
        <dbReference type="ARBA" id="ARBA00012827"/>
    </source>
</evidence>
<evidence type="ECO:0000313" key="12">
    <source>
        <dbReference type="Proteomes" id="UP000196694"/>
    </source>
</evidence>
<evidence type="ECO:0000313" key="9">
    <source>
        <dbReference type="EMBL" id="ALL02045.1"/>
    </source>
</evidence>
<dbReference type="SUPFAM" id="SSF52121">
    <property type="entry name" value="Lumazine synthase"/>
    <property type="match status" value="1"/>
</dbReference>
<name>A0A0P0N600_9CREN</name>
<dbReference type="NCBIfam" id="TIGR01506">
    <property type="entry name" value="ribC_arch"/>
    <property type="match status" value="1"/>
</dbReference>
<evidence type="ECO:0000256" key="1">
    <source>
        <dbReference type="ARBA" id="ARBA00000968"/>
    </source>
</evidence>
<evidence type="ECO:0000256" key="6">
    <source>
        <dbReference type="ARBA" id="ARBA00022619"/>
    </source>
</evidence>
<accession>A0A0P0N600</accession>
<dbReference type="STRING" id="1273541.Pyrde_2002"/>
<dbReference type="Proteomes" id="UP000196694">
    <property type="component" value="Unassembled WGS sequence"/>
</dbReference>
<keyword evidence="6" id="KW-0686">Riboflavin biosynthesis</keyword>
<evidence type="ECO:0000313" key="11">
    <source>
        <dbReference type="Proteomes" id="UP000058613"/>
    </source>
</evidence>
<dbReference type="CDD" id="cd09210">
    <property type="entry name" value="Riboflavin_synthase_archaeal"/>
    <property type="match status" value="1"/>
</dbReference>
<dbReference type="EC" id="2.5.1.9" evidence="4 8"/>
<dbReference type="GO" id="GO:0009349">
    <property type="term" value="C:riboflavin synthase complex"/>
    <property type="evidence" value="ECO:0007669"/>
    <property type="project" value="InterPro"/>
</dbReference>
<dbReference type="InterPro" id="IPR002180">
    <property type="entry name" value="LS/RS"/>
</dbReference>
<sequence length="155" mass="17486">MAKICIVDTTFARVDMARYAIDTLQTLMPSVQIVRRTVPGIKDVPVEIKKIMKEENCDAGMVLGWIGSSITDKISYAVYSLAIQLVQLELERHIIDVTVHEDEAENEEDLYRIAVDRAKKHAENLYLLLYRPDVLTARAGTGRRQGYPDAGPLRV</sequence>
<dbReference type="GO" id="GO:0004746">
    <property type="term" value="F:riboflavin synthase activity"/>
    <property type="evidence" value="ECO:0007669"/>
    <property type="project" value="UniProtKB-UniRule"/>
</dbReference>
<dbReference type="UniPathway" id="UPA00275">
    <property type="reaction ID" value="UER00405"/>
</dbReference>
<evidence type="ECO:0000256" key="5">
    <source>
        <dbReference type="ARBA" id="ARBA00013950"/>
    </source>
</evidence>
<comment type="pathway">
    <text evidence="2">Cofactor biosynthesis; riboflavin biosynthesis; riboflavin from 2-hydroxy-3-oxobutyl phosphate and 5-amino-6-(D-ribitylamino)uracil: step 2/2.</text>
</comment>
<proteinExistence type="inferred from homology"/>
<dbReference type="GO" id="GO:0009231">
    <property type="term" value="P:riboflavin biosynthetic process"/>
    <property type="evidence" value="ECO:0007669"/>
    <property type="project" value="UniProtKB-UniPathway"/>
</dbReference>
<dbReference type="EMBL" id="CP013011">
    <property type="protein sequence ID" value="ALL02045.1"/>
    <property type="molecule type" value="Genomic_DNA"/>
</dbReference>
<comment type="similarity">
    <text evidence="3">Belongs to the DMRL synthase family.</text>
</comment>
<dbReference type="OrthoDB" id="23911at2157"/>
<keyword evidence="12" id="KW-1185">Reference proteome</keyword>
<dbReference type="EMBL" id="NCQP01000002">
    <property type="protein sequence ID" value="OWJ54795.1"/>
    <property type="molecule type" value="Genomic_DNA"/>
</dbReference>
<organism evidence="9 11">
    <name type="scientific">Pyrodictium delaneyi</name>
    <dbReference type="NCBI Taxonomy" id="1273541"/>
    <lineage>
        <taxon>Archaea</taxon>
        <taxon>Thermoproteota</taxon>
        <taxon>Thermoprotei</taxon>
        <taxon>Desulfurococcales</taxon>
        <taxon>Pyrodictiaceae</taxon>
        <taxon>Pyrodictium</taxon>
    </lineage>
</organism>
<dbReference type="InterPro" id="IPR006399">
    <property type="entry name" value="Ribfl_synth_arc"/>
</dbReference>
<gene>
    <name evidence="10" type="ORF">Pdsh_03505</name>
    <name evidence="9" type="ORF">Pyrde_2002</name>
</gene>
<keyword evidence="7" id="KW-0808">Transferase</keyword>
<dbReference type="RefSeq" id="WP_055410457.1">
    <property type="nucleotide sequence ID" value="NZ_CP013011.1"/>
</dbReference>
<dbReference type="Pfam" id="PF00885">
    <property type="entry name" value="DMRL_synthase"/>
    <property type="match status" value="1"/>
</dbReference>
<reference evidence="9 11" key="1">
    <citation type="submission" date="2015-10" db="EMBL/GenBank/DDBJ databases">
        <title>Complete genome sequence of hyperthermophilic archaeon Pyrodictium delaneyi Su06.</title>
        <authorList>
            <person name="Jung J.-H."/>
            <person name="Lin J."/>
            <person name="Holden J.F."/>
            <person name="Park C.-S."/>
        </authorList>
    </citation>
    <scope>NUCLEOTIDE SEQUENCE [LARGE SCALE GENOMIC DNA]</scope>
    <source>
        <strain evidence="9 11">Su06</strain>
    </source>
</reference>
<evidence type="ECO:0000256" key="8">
    <source>
        <dbReference type="NCBIfam" id="TIGR01506"/>
    </source>
</evidence>
<evidence type="ECO:0000256" key="2">
    <source>
        <dbReference type="ARBA" id="ARBA00004887"/>
    </source>
</evidence>